<comment type="caution">
    <text evidence="4">The sequence shown here is derived from an EMBL/GenBank/DDBJ whole genome shotgun (WGS) entry which is preliminary data.</text>
</comment>
<keyword evidence="1" id="KW-0472">Membrane</keyword>
<dbReference type="Proteomes" id="UP001152797">
    <property type="component" value="Unassembled WGS sequence"/>
</dbReference>
<dbReference type="Gene3D" id="2.60.120.380">
    <property type="match status" value="2"/>
</dbReference>
<reference evidence="5" key="2">
    <citation type="submission" date="2024-04" db="EMBL/GenBank/DDBJ databases">
        <authorList>
            <person name="Chen Y."/>
            <person name="Shah S."/>
            <person name="Dougan E. K."/>
            <person name="Thang M."/>
            <person name="Chan C."/>
        </authorList>
    </citation>
    <scope>NUCLEOTIDE SEQUENCE [LARGE SCALE GENOMIC DNA]</scope>
</reference>
<feature type="domain" description="Peptidase C-terminal archaeal/bacterial" evidence="2">
    <location>
        <begin position="707"/>
        <end position="795"/>
    </location>
</feature>
<evidence type="ECO:0000259" key="2">
    <source>
        <dbReference type="Pfam" id="PF04151"/>
    </source>
</evidence>
<dbReference type="EMBL" id="CAMXCT030000001">
    <property type="protein sequence ID" value="CAL4759162.1"/>
    <property type="molecule type" value="Genomic_DNA"/>
</dbReference>
<dbReference type="EMBL" id="CAMXCT010000001">
    <property type="protein sequence ID" value="CAI3971850.1"/>
    <property type="molecule type" value="Genomic_DNA"/>
</dbReference>
<keyword evidence="1" id="KW-0812">Transmembrane</keyword>
<evidence type="ECO:0000259" key="3">
    <source>
        <dbReference type="Pfam" id="PF07883"/>
    </source>
</evidence>
<keyword evidence="7" id="KW-1185">Reference proteome</keyword>
<keyword evidence="1" id="KW-1133">Transmembrane helix</keyword>
<proteinExistence type="predicted"/>
<evidence type="ECO:0000313" key="5">
    <source>
        <dbReference type="EMBL" id="CAL1125225.1"/>
    </source>
</evidence>
<feature type="transmembrane region" description="Helical" evidence="1">
    <location>
        <begin position="338"/>
        <end position="359"/>
    </location>
</feature>
<dbReference type="SUPFAM" id="SSF51182">
    <property type="entry name" value="RmlC-like cupins"/>
    <property type="match status" value="1"/>
</dbReference>
<feature type="domain" description="Cupin type-2" evidence="3">
    <location>
        <begin position="56"/>
        <end position="105"/>
    </location>
</feature>
<dbReference type="InterPro" id="IPR011051">
    <property type="entry name" value="RmlC_Cupin_sf"/>
</dbReference>
<sequence length="1173" mass="126852">MGKFFPPFTLATEGDFRVSIEHPTAFRPEEYAEFRPDKMGKATLFQSSRLLVGLNCFEPGQEHALHAHEGMDKVYHVLQGRGLFTLEGKELPMEPGMMLIAPEGVGVSREKTMPEKLMNGPIDLLAILAIVGTVLNLIALMQGVAVRRLAGKTLVDLGQSNIGRAWELAVVIIFLVPVGLIFAQPAPKKVPTPKFGEQRFTPEKVRSSQIKADLLTRGLTHGLFIVSILAAHVMGVRPGRCEFAEKGLIYGGWQLRTWDLLTSFSWIEGPPTRLTMRFDESSRQAVVPPEHTAAIDQLLRQHIAGEDSLQTADTTTHAFPATTELRLDGSPRNLARRVWLAFLALMVTSLCVATTHAQLPTARLMATQPVGGQQGTSVDLTITSSADLDGADRLWFNHPGITATQKTQQVEGQEQPQPVANAFTVSIASDVPPGNYEMRAEGTYGVSNPRTFVVGDRPETSETEPNNSLEQAGTVDIGSVVNGVIGAANDMDCFRFKASAGQRVIITAWAERIDSRLDATLELFDPTGSLVQLNRDWDGHDALLDYTPEVDGEYVLRLYDFQYTGGAEHFYRLWITDGPYVDSIVPPMAEPGTKQSFTLYGRNLPGGTATEWETPGGPLEALTVEFEVPAASENPELNWASPVRPAEAVFDGVDYRLTTEKGTSNPLRIARATAPVVLEQEPNSEEGTAQAVEAPCEVAGQFQQLGDVDYYTFTATKGTVYQIELVSQRFGLPTDPLLLVEQIVVDDKGNIKVKDTKEADDDGTNVGAAHFTSTSHDPVYRFQAPEDGTYHIAVQDLYRSTQASPRLVYGLAIRPESPDFRLVVQPEYPLDGRNAPNPWTPFLRRGGTVRFDCMIFRRDGFAGEVALSVQGLPEGVTCAGSVIGPGQSSTRLILSAAEDAPVWSGEIKIIGAARIGDVDVVREARNSTVVWAGTPAVVRAAERIVLSVGETAPLGMTAGVDRVDLVQSSQLNIPLQIARREGFTAKFVVTGDQLPPKVTNESVNVADNQTEATVHLFVEPDAPTGTYTLFVQGAGQVPSPRKDKDGNPVQVNVVEASTPVTVTIGPSPLTLEPQVPGNGAVKRGAELKIPVNVKRQNGFEGPVTLGLKLPASVTGVEAAEVTVAGDQTAGELIVKPTGEATVGNHAHVVIAARAKFNDKEVEVHQRIPLNVTE</sequence>
<dbReference type="Pfam" id="PF04151">
    <property type="entry name" value="PPC"/>
    <property type="match status" value="1"/>
</dbReference>
<evidence type="ECO:0000313" key="7">
    <source>
        <dbReference type="Proteomes" id="UP001152797"/>
    </source>
</evidence>
<dbReference type="EMBL" id="CAMXCT020000001">
    <property type="protein sequence ID" value="CAL1125225.1"/>
    <property type="molecule type" value="Genomic_DNA"/>
</dbReference>
<accession>A0A9P1BFP1</accession>
<dbReference type="SUPFAM" id="SSF89260">
    <property type="entry name" value="Collagen-binding domain"/>
    <property type="match status" value="1"/>
</dbReference>
<dbReference type="InterPro" id="IPR007280">
    <property type="entry name" value="Peptidase_C_arc/bac"/>
</dbReference>
<dbReference type="Gene3D" id="2.60.120.10">
    <property type="entry name" value="Jelly Rolls"/>
    <property type="match status" value="1"/>
</dbReference>
<organism evidence="4">
    <name type="scientific">Cladocopium goreaui</name>
    <dbReference type="NCBI Taxonomy" id="2562237"/>
    <lineage>
        <taxon>Eukaryota</taxon>
        <taxon>Sar</taxon>
        <taxon>Alveolata</taxon>
        <taxon>Dinophyceae</taxon>
        <taxon>Suessiales</taxon>
        <taxon>Symbiodiniaceae</taxon>
        <taxon>Cladocopium</taxon>
    </lineage>
</organism>
<dbReference type="Pfam" id="PF07883">
    <property type="entry name" value="Cupin_2"/>
    <property type="match status" value="1"/>
</dbReference>
<dbReference type="InterPro" id="IPR014710">
    <property type="entry name" value="RmlC-like_jellyroll"/>
</dbReference>
<evidence type="ECO:0000313" key="4">
    <source>
        <dbReference type="EMBL" id="CAI3971850.1"/>
    </source>
</evidence>
<name>A0A9P1BFP1_9DINO</name>
<dbReference type="AlphaFoldDB" id="A0A9P1BFP1"/>
<gene>
    <name evidence="4" type="ORF">C1SCF055_LOCUS440</name>
</gene>
<reference evidence="4" key="1">
    <citation type="submission" date="2022-10" db="EMBL/GenBank/DDBJ databases">
        <authorList>
            <person name="Chen Y."/>
            <person name="Dougan E. K."/>
            <person name="Chan C."/>
            <person name="Rhodes N."/>
            <person name="Thang M."/>
        </authorList>
    </citation>
    <scope>NUCLEOTIDE SEQUENCE</scope>
</reference>
<evidence type="ECO:0000256" key="1">
    <source>
        <dbReference type="SAM" id="Phobius"/>
    </source>
</evidence>
<feature type="transmembrane region" description="Helical" evidence="1">
    <location>
        <begin position="165"/>
        <end position="183"/>
    </location>
</feature>
<feature type="transmembrane region" description="Helical" evidence="1">
    <location>
        <begin position="124"/>
        <end position="145"/>
    </location>
</feature>
<evidence type="ECO:0000313" key="6">
    <source>
        <dbReference type="EMBL" id="CAL4759162.1"/>
    </source>
</evidence>
<dbReference type="InterPro" id="IPR013096">
    <property type="entry name" value="Cupin_2"/>
</dbReference>
<protein>
    <submittedName>
        <fullName evidence="6">Peptidase C-terminal archaeal/bacterial domain-containing protein</fullName>
    </submittedName>
</protein>